<keyword evidence="9" id="KW-0249">Electron transport</keyword>
<accession>A0A109P5J3</accession>
<sequence>METTLLLNTFMILTLTIILTPVLLPLLSKNLQNSPTIITRTVKTAFLTSLVPMTLFMHSGMETITSNWEWKFIMNFKIPISLKMDQYSLMFFPIALFVTWSILQFASWYMASEPYITKFFHYLLMFLIAMLTLTLANNMFLLFIGWEGVGIMSFLLIGWWQGRAEANTAALQAVLYNRIGDIGLILSMAWLASTMNTWEMQQAFSPSTTPTLPLLGLILAATGKSAQFGLHPWLPAAMEGPTPVSALLHSSTMVVAGIFLLIRTHPLFSNNQTALTMCLCLGALSTLFAATCAITQNDIKKIIAFSTSSQLGLMMVTIGLNLPQLAFLHISTHAFFKAMLFLCSGSIIHSLNGEQDIRKMGGLQKMLPTTTSCLTIGNLALMGTPFLAGFYSKDLIIESMNTSYLNTWALTLTLLATSFTATYTLRMTSLVQTGFTRMTSLTPINENNRAVTNPITRLALGSIMAGLLITSFIPPTKTPPMTMPTLTKTTAIIVTILGIILALELSNMTHTLTQPKQTLITNFSSSLGYFNPLLHRLSSTNLLNSGQKIASHLIDLSWYKKMGPEGIADLQLMATKTSTTLHSGLIKTYLGSFALSILIILLVH</sequence>
<comment type="catalytic activity">
    <reaction evidence="15 16">
        <text>a ubiquinone + NADH + 5 H(+)(in) = a ubiquinol + NAD(+) + 4 H(+)(out)</text>
        <dbReference type="Rhea" id="RHEA:29091"/>
        <dbReference type="Rhea" id="RHEA-COMP:9565"/>
        <dbReference type="Rhea" id="RHEA-COMP:9566"/>
        <dbReference type="ChEBI" id="CHEBI:15378"/>
        <dbReference type="ChEBI" id="CHEBI:16389"/>
        <dbReference type="ChEBI" id="CHEBI:17976"/>
        <dbReference type="ChEBI" id="CHEBI:57540"/>
        <dbReference type="ChEBI" id="CHEBI:57945"/>
        <dbReference type="EC" id="7.1.1.2"/>
    </reaction>
</comment>
<evidence type="ECO:0000256" key="6">
    <source>
        <dbReference type="ARBA" id="ARBA00022692"/>
    </source>
</evidence>
<keyword evidence="11 16" id="KW-0520">NAD</keyword>
<dbReference type="Pfam" id="PF06455">
    <property type="entry name" value="NADH5_C"/>
    <property type="match status" value="1"/>
</dbReference>
<keyword evidence="10 16" id="KW-1133">Transmembrane helix</keyword>
<feature type="transmembrane region" description="Helical" evidence="16">
    <location>
        <begin position="203"/>
        <end position="223"/>
    </location>
</feature>
<dbReference type="Pfam" id="PF00361">
    <property type="entry name" value="Proton_antipo_M"/>
    <property type="match status" value="1"/>
</dbReference>
<dbReference type="EC" id="7.1.1.2" evidence="2 16"/>
<evidence type="ECO:0000259" key="19">
    <source>
        <dbReference type="Pfam" id="PF06455"/>
    </source>
</evidence>
<dbReference type="GeneID" id="26887697"/>
<feature type="domain" description="NADH:quinone oxidoreductase/Mrp antiporter transmembrane" evidence="17">
    <location>
        <begin position="136"/>
        <end position="416"/>
    </location>
</feature>
<feature type="domain" description="NADH dehydrogenase subunit 5 C-terminal" evidence="19">
    <location>
        <begin position="423"/>
        <end position="603"/>
    </location>
</feature>
<feature type="transmembrane region" description="Helical" evidence="16">
    <location>
        <begin position="115"/>
        <end position="133"/>
    </location>
</feature>
<feature type="transmembrane region" description="Helical" evidence="16">
    <location>
        <begin position="140"/>
        <end position="161"/>
    </location>
</feature>
<feature type="transmembrane region" description="Helical" evidence="16">
    <location>
        <begin position="274"/>
        <end position="296"/>
    </location>
</feature>
<evidence type="ECO:0000313" key="20">
    <source>
        <dbReference type="EMBL" id="ALL45530.1"/>
    </source>
</evidence>
<dbReference type="Pfam" id="PF00662">
    <property type="entry name" value="Proton_antipo_N"/>
    <property type="match status" value="1"/>
</dbReference>
<dbReference type="InterPro" id="IPR018393">
    <property type="entry name" value="NADHpl_OxRdtase_5_subgr"/>
</dbReference>
<dbReference type="PANTHER" id="PTHR42829:SF2">
    <property type="entry name" value="NADH-UBIQUINONE OXIDOREDUCTASE CHAIN 5"/>
    <property type="match status" value="1"/>
</dbReference>
<evidence type="ECO:0000256" key="14">
    <source>
        <dbReference type="ARBA" id="ARBA00023136"/>
    </source>
</evidence>
<dbReference type="GO" id="GO:0042773">
    <property type="term" value="P:ATP synthesis coupled electron transport"/>
    <property type="evidence" value="ECO:0007669"/>
    <property type="project" value="InterPro"/>
</dbReference>
<evidence type="ECO:0000256" key="16">
    <source>
        <dbReference type="RuleBase" id="RU003404"/>
    </source>
</evidence>
<gene>
    <name evidence="20" type="primary">ND5</name>
    <name evidence="20" type="ORF">SwMt_p011</name>
</gene>
<dbReference type="GO" id="GO:0008137">
    <property type="term" value="F:NADH dehydrogenase (ubiquinone) activity"/>
    <property type="evidence" value="ECO:0007669"/>
    <property type="project" value="UniProtKB-EC"/>
</dbReference>
<comment type="subcellular location">
    <subcellularLocation>
        <location evidence="1">Mitochondrion inner membrane</location>
        <topology evidence="1">Multi-pass membrane protein</topology>
    </subcellularLocation>
</comment>
<dbReference type="GO" id="GO:0005743">
    <property type="term" value="C:mitochondrial inner membrane"/>
    <property type="evidence" value="ECO:0007669"/>
    <property type="project" value="UniProtKB-SubCell"/>
</dbReference>
<dbReference type="EMBL" id="KT592378">
    <property type="protein sequence ID" value="ALL45530.1"/>
    <property type="molecule type" value="Genomic_DNA"/>
</dbReference>
<evidence type="ECO:0000259" key="17">
    <source>
        <dbReference type="Pfam" id="PF00361"/>
    </source>
</evidence>
<name>A0A109P5J3_SYNWU</name>
<evidence type="ECO:0000256" key="8">
    <source>
        <dbReference type="ARBA" id="ARBA00022967"/>
    </source>
</evidence>
<dbReference type="InterPro" id="IPR001750">
    <property type="entry name" value="ND/Mrp_TM"/>
</dbReference>
<evidence type="ECO:0000256" key="4">
    <source>
        <dbReference type="ARBA" id="ARBA00022448"/>
    </source>
</evidence>
<evidence type="ECO:0000256" key="11">
    <source>
        <dbReference type="ARBA" id="ARBA00023027"/>
    </source>
</evidence>
<dbReference type="AlphaFoldDB" id="A0A109P5J3"/>
<evidence type="ECO:0000256" key="1">
    <source>
        <dbReference type="ARBA" id="ARBA00004448"/>
    </source>
</evidence>
<feature type="transmembrane region" description="Helical" evidence="16">
    <location>
        <begin position="87"/>
        <end position="109"/>
    </location>
</feature>
<keyword evidence="14 16" id="KW-0472">Membrane</keyword>
<dbReference type="CTD" id="4540"/>
<keyword evidence="6 16" id="KW-0812">Transmembrane</keyword>
<dbReference type="GO" id="GO:0003954">
    <property type="term" value="F:NADH dehydrogenase activity"/>
    <property type="evidence" value="ECO:0007669"/>
    <property type="project" value="TreeGrafter"/>
</dbReference>
<dbReference type="NCBIfam" id="TIGR01974">
    <property type="entry name" value="NDH_I_L"/>
    <property type="match status" value="1"/>
</dbReference>
<evidence type="ECO:0000256" key="10">
    <source>
        <dbReference type="ARBA" id="ARBA00022989"/>
    </source>
</evidence>
<dbReference type="PRINTS" id="PR01434">
    <property type="entry name" value="NADHDHGNASE5"/>
</dbReference>
<proteinExistence type="inferred from homology"/>
<comment type="function">
    <text evidence="16">Core subunit of the mitochondrial membrane respiratory chain NADH dehydrogenase (Complex I) which catalyzes electron transfer from NADH through the respiratory chain, using ubiquinone as an electron acceptor. Essential for the catalytic activity and assembly of complex I.</text>
</comment>
<feature type="transmembrane region" description="Helical" evidence="16">
    <location>
        <begin position="455"/>
        <end position="473"/>
    </location>
</feature>
<feature type="domain" description="NADH-Ubiquinone oxidoreductase (complex I) chain 5 N-terminal" evidence="18">
    <location>
        <begin position="70"/>
        <end position="120"/>
    </location>
</feature>
<dbReference type="PANTHER" id="PTHR42829">
    <property type="entry name" value="NADH-UBIQUINONE OXIDOREDUCTASE CHAIN 5"/>
    <property type="match status" value="1"/>
</dbReference>
<keyword evidence="4 16" id="KW-0813">Transport</keyword>
<keyword evidence="8" id="KW-1278">Translocase</keyword>
<evidence type="ECO:0000256" key="12">
    <source>
        <dbReference type="ARBA" id="ARBA00023075"/>
    </source>
</evidence>
<evidence type="ECO:0000259" key="18">
    <source>
        <dbReference type="Pfam" id="PF00662"/>
    </source>
</evidence>
<feature type="transmembrane region" description="Helical" evidence="16">
    <location>
        <begin position="6"/>
        <end position="27"/>
    </location>
</feature>
<evidence type="ECO:0000256" key="2">
    <source>
        <dbReference type="ARBA" id="ARBA00012944"/>
    </source>
</evidence>
<feature type="transmembrane region" description="Helical" evidence="16">
    <location>
        <begin position="302"/>
        <end position="322"/>
    </location>
</feature>
<evidence type="ECO:0000256" key="13">
    <source>
        <dbReference type="ARBA" id="ARBA00023128"/>
    </source>
</evidence>
<keyword evidence="7" id="KW-0999">Mitochondrion inner membrane</keyword>
<evidence type="ECO:0000256" key="7">
    <source>
        <dbReference type="ARBA" id="ARBA00022792"/>
    </source>
</evidence>
<dbReference type="InterPro" id="IPR001516">
    <property type="entry name" value="Proton_antipo_N"/>
</dbReference>
<geneLocation type="mitochondrion" evidence="20"/>
<reference evidence="20" key="1">
    <citation type="journal article" date="2015" name="Mitochondrial DNA">
        <title>The complete mitochondrial genome sequence of Japanese murrelet (Aves: Alcidae) and its phylogenetic position in Charadriiformes.</title>
        <authorList>
            <person name="Eo S.H."/>
            <person name="An J."/>
        </authorList>
    </citation>
    <scope>NUCLEOTIDE SEQUENCE</scope>
</reference>
<feature type="transmembrane region" description="Helical" evidence="16">
    <location>
        <begin position="485"/>
        <end position="503"/>
    </location>
</feature>
<feature type="transmembrane region" description="Helical" evidence="16">
    <location>
        <begin position="371"/>
        <end position="391"/>
    </location>
</feature>
<evidence type="ECO:0000256" key="15">
    <source>
        <dbReference type="ARBA" id="ARBA00049551"/>
    </source>
</evidence>
<dbReference type="InterPro" id="IPR003945">
    <property type="entry name" value="NU5C-like"/>
</dbReference>
<comment type="similarity">
    <text evidence="16">Belongs to the complex I subunit 5 family.</text>
</comment>
<feature type="transmembrane region" description="Helical" evidence="16">
    <location>
        <begin position="586"/>
        <end position="603"/>
    </location>
</feature>
<feature type="transmembrane region" description="Helical" evidence="16">
    <location>
        <begin position="334"/>
        <end position="351"/>
    </location>
</feature>
<keyword evidence="12 16" id="KW-0830">Ubiquinone</keyword>
<evidence type="ECO:0000256" key="3">
    <source>
        <dbReference type="ARBA" id="ARBA00021096"/>
    </source>
</evidence>
<keyword evidence="5" id="KW-0679">Respiratory chain</keyword>
<keyword evidence="13 16" id="KW-0496">Mitochondrion</keyword>
<organism evidence="20">
    <name type="scientific">Synthliboramphus wumizusume</name>
    <name type="common">Japanese murrelet</name>
    <name type="synonym">Uria wumizusume</name>
    <dbReference type="NCBI Taxonomy" id="28710"/>
    <lineage>
        <taxon>Eukaryota</taxon>
        <taxon>Metazoa</taxon>
        <taxon>Chordata</taxon>
        <taxon>Craniata</taxon>
        <taxon>Vertebrata</taxon>
        <taxon>Euteleostomi</taxon>
        <taxon>Archelosauria</taxon>
        <taxon>Archosauria</taxon>
        <taxon>Dinosauria</taxon>
        <taxon>Saurischia</taxon>
        <taxon>Theropoda</taxon>
        <taxon>Coelurosauria</taxon>
        <taxon>Aves</taxon>
        <taxon>Neognathae</taxon>
        <taxon>Neoaves</taxon>
        <taxon>Charadriiformes</taxon>
        <taxon>Alcidae</taxon>
        <taxon>Synthliboramphus</taxon>
    </lineage>
</organism>
<dbReference type="RefSeq" id="YP_009230522.1">
    <property type="nucleotide sequence ID" value="NC_029328.1"/>
</dbReference>
<dbReference type="InterPro" id="IPR010934">
    <property type="entry name" value="NADH_DH_su5_C"/>
</dbReference>
<feature type="transmembrane region" description="Helical" evidence="16">
    <location>
        <begin position="173"/>
        <end position="191"/>
    </location>
</feature>
<evidence type="ECO:0000256" key="9">
    <source>
        <dbReference type="ARBA" id="ARBA00022982"/>
    </source>
</evidence>
<protein>
    <recommendedName>
        <fullName evidence="3 16">NADH-ubiquinone oxidoreductase chain 5</fullName>
        <ecNumber evidence="2 16">7.1.1.2</ecNumber>
    </recommendedName>
</protein>
<dbReference type="GO" id="GO:0015990">
    <property type="term" value="P:electron transport coupled proton transport"/>
    <property type="evidence" value="ECO:0007669"/>
    <property type="project" value="TreeGrafter"/>
</dbReference>
<evidence type="ECO:0000256" key="5">
    <source>
        <dbReference type="ARBA" id="ARBA00022660"/>
    </source>
</evidence>
<feature type="transmembrane region" description="Helical" evidence="16">
    <location>
        <begin position="403"/>
        <end position="425"/>
    </location>
</feature>
<feature type="transmembrane region" description="Helical" evidence="16">
    <location>
        <begin position="243"/>
        <end position="262"/>
    </location>
</feature>